<dbReference type="PANTHER" id="PTHR43228:SF6">
    <property type="entry name" value="RESPONSE REGULATOR RECEIVER"/>
    <property type="match status" value="1"/>
</dbReference>
<name>A0AAE3DCN1_9FIRM</name>
<protein>
    <recommendedName>
        <fullName evidence="1">Stage 0 sporulation protein A homolog</fullName>
    </recommendedName>
</protein>
<dbReference type="SUPFAM" id="SSF52172">
    <property type="entry name" value="CheY-like"/>
    <property type="match status" value="1"/>
</dbReference>
<dbReference type="InterPro" id="IPR052048">
    <property type="entry name" value="ST_Response_Regulator"/>
</dbReference>
<dbReference type="EMBL" id="JAJEPS010000012">
    <property type="protein sequence ID" value="MCC2126936.1"/>
    <property type="molecule type" value="Genomic_DNA"/>
</dbReference>
<feature type="modified residue" description="4-aspartylphosphate" evidence="3">
    <location>
        <position position="57"/>
    </location>
</feature>
<dbReference type="RefSeq" id="WP_118771597.1">
    <property type="nucleotide sequence ID" value="NZ_JAJEPS010000012.1"/>
</dbReference>
<dbReference type="GO" id="GO:0000160">
    <property type="term" value="P:phosphorelay signal transduction system"/>
    <property type="evidence" value="ECO:0007669"/>
    <property type="project" value="InterPro"/>
</dbReference>
<proteinExistence type="predicted"/>
<dbReference type="GO" id="GO:0003723">
    <property type="term" value="F:RNA binding"/>
    <property type="evidence" value="ECO:0007669"/>
    <property type="project" value="InterPro"/>
</dbReference>
<dbReference type="InterPro" id="IPR008327">
    <property type="entry name" value="Sig_transdc_resp-reg_antiterm"/>
</dbReference>
<evidence type="ECO:0000313" key="6">
    <source>
        <dbReference type="EMBL" id="MCC2126936.1"/>
    </source>
</evidence>
<dbReference type="InterPro" id="IPR036388">
    <property type="entry name" value="WH-like_DNA-bd_sf"/>
</dbReference>
<dbReference type="InterPro" id="IPR011006">
    <property type="entry name" value="CheY-like_superfamily"/>
</dbReference>
<evidence type="ECO:0000259" key="4">
    <source>
        <dbReference type="PROSITE" id="PS50110"/>
    </source>
</evidence>
<evidence type="ECO:0000259" key="5">
    <source>
        <dbReference type="PROSITE" id="PS50921"/>
    </source>
</evidence>
<dbReference type="Gene3D" id="3.40.50.2300">
    <property type="match status" value="1"/>
</dbReference>
<evidence type="ECO:0000256" key="2">
    <source>
        <dbReference type="ARBA" id="ARBA00024867"/>
    </source>
</evidence>
<comment type="function">
    <text evidence="2">May play the central regulatory role in sporulation. It may be an element of the effector pathway responsible for the activation of sporulation genes in response to nutritional stress. Spo0A may act in concert with spo0H (a sigma factor) to control the expression of some genes that are critical to the sporulation process.</text>
</comment>
<keyword evidence="3" id="KW-0597">Phosphoprotein</keyword>
<evidence type="ECO:0000313" key="7">
    <source>
        <dbReference type="Proteomes" id="UP001198220"/>
    </source>
</evidence>
<feature type="domain" description="ANTAR" evidence="5">
    <location>
        <begin position="128"/>
        <end position="189"/>
    </location>
</feature>
<gene>
    <name evidence="6" type="ORF">LKD36_12235</name>
</gene>
<dbReference type="AlphaFoldDB" id="A0AAE3DCN1"/>
<accession>A0AAE3DCN1</accession>
<dbReference type="Proteomes" id="UP001198220">
    <property type="component" value="Unassembled WGS sequence"/>
</dbReference>
<comment type="caution">
    <text evidence="6">The sequence shown here is derived from an EMBL/GenBank/DDBJ whole genome shotgun (WGS) entry which is preliminary data.</text>
</comment>
<dbReference type="SMART" id="SM01012">
    <property type="entry name" value="ANTAR"/>
    <property type="match status" value="1"/>
</dbReference>
<sequence>MKKSEIRIVIVDDEPIIRMDLREILESKGYQVVGEAADGFDAVELCRTHVPDLVLLDIKMPLMDGLSAAQIIHEQGLAGSIVFLTAYSDSSYIEGAKTSGVSGYLVKPVDEKALVPCIELAMARSSEIKTLKTDVEKANERLETRKVVEKAKGYLMETNHVTEEEAYEYIRKMSKIKNVSMKRIAEIILMKCGR</sequence>
<evidence type="ECO:0000256" key="1">
    <source>
        <dbReference type="ARBA" id="ARBA00018672"/>
    </source>
</evidence>
<dbReference type="SMART" id="SM00448">
    <property type="entry name" value="REC"/>
    <property type="match status" value="1"/>
</dbReference>
<evidence type="ECO:0000256" key="3">
    <source>
        <dbReference type="PROSITE-ProRule" id="PRU00169"/>
    </source>
</evidence>
<dbReference type="InterPro" id="IPR005561">
    <property type="entry name" value="ANTAR"/>
</dbReference>
<dbReference type="PANTHER" id="PTHR43228">
    <property type="entry name" value="TWO-COMPONENT RESPONSE REGULATOR"/>
    <property type="match status" value="1"/>
</dbReference>
<dbReference type="Pfam" id="PF03861">
    <property type="entry name" value="ANTAR"/>
    <property type="match status" value="1"/>
</dbReference>
<reference evidence="6 7" key="1">
    <citation type="submission" date="2021-10" db="EMBL/GenBank/DDBJ databases">
        <title>Anaerobic single-cell dispensing facilitates the cultivation of human gut bacteria.</title>
        <authorList>
            <person name="Afrizal A."/>
        </authorList>
    </citation>
    <scope>NUCLEOTIDE SEQUENCE [LARGE SCALE GENOMIC DNA]</scope>
    <source>
        <strain evidence="6 7">CLA-AA-H276</strain>
    </source>
</reference>
<dbReference type="Gene3D" id="1.10.10.10">
    <property type="entry name" value="Winged helix-like DNA-binding domain superfamily/Winged helix DNA-binding domain"/>
    <property type="match status" value="1"/>
</dbReference>
<keyword evidence="7" id="KW-1185">Reference proteome</keyword>
<dbReference type="InterPro" id="IPR001789">
    <property type="entry name" value="Sig_transdc_resp-reg_receiver"/>
</dbReference>
<dbReference type="PIRSF" id="PIRSF036382">
    <property type="entry name" value="RR_antiterm"/>
    <property type="match status" value="1"/>
</dbReference>
<dbReference type="Pfam" id="PF00072">
    <property type="entry name" value="Response_reg"/>
    <property type="match status" value="1"/>
</dbReference>
<dbReference type="PROSITE" id="PS50921">
    <property type="entry name" value="ANTAR"/>
    <property type="match status" value="1"/>
</dbReference>
<dbReference type="PROSITE" id="PS50110">
    <property type="entry name" value="RESPONSE_REGULATORY"/>
    <property type="match status" value="1"/>
</dbReference>
<feature type="domain" description="Response regulatory" evidence="4">
    <location>
        <begin position="7"/>
        <end position="122"/>
    </location>
</feature>
<organism evidence="6 7">
    <name type="scientific">Hominiventricola filiformis</name>
    <dbReference type="NCBI Taxonomy" id="2885352"/>
    <lineage>
        <taxon>Bacteria</taxon>
        <taxon>Bacillati</taxon>
        <taxon>Bacillota</taxon>
        <taxon>Clostridia</taxon>
        <taxon>Lachnospirales</taxon>
        <taxon>Lachnospiraceae</taxon>
        <taxon>Hominiventricola</taxon>
    </lineage>
</organism>